<organism evidence="1 2">
    <name type="scientific">Cannabis sativa</name>
    <name type="common">Hemp</name>
    <name type="synonym">Marijuana</name>
    <dbReference type="NCBI Taxonomy" id="3483"/>
    <lineage>
        <taxon>Eukaryota</taxon>
        <taxon>Viridiplantae</taxon>
        <taxon>Streptophyta</taxon>
        <taxon>Embryophyta</taxon>
        <taxon>Tracheophyta</taxon>
        <taxon>Spermatophyta</taxon>
        <taxon>Magnoliopsida</taxon>
        <taxon>eudicotyledons</taxon>
        <taxon>Gunneridae</taxon>
        <taxon>Pentapetalae</taxon>
        <taxon>rosids</taxon>
        <taxon>fabids</taxon>
        <taxon>Rosales</taxon>
        <taxon>Cannabaceae</taxon>
        <taxon>Cannabis</taxon>
    </lineage>
</organism>
<dbReference type="AlphaFoldDB" id="A0A7J6E0J4"/>
<dbReference type="Proteomes" id="UP000525078">
    <property type="component" value="Unassembled WGS sequence"/>
</dbReference>
<evidence type="ECO:0000313" key="2">
    <source>
        <dbReference type="Proteomes" id="UP000525078"/>
    </source>
</evidence>
<evidence type="ECO:0000313" key="1">
    <source>
        <dbReference type="EMBL" id="KAF4351219.1"/>
    </source>
</evidence>
<reference evidence="1 2" key="1">
    <citation type="journal article" date="2020" name="bioRxiv">
        <title>Sequence and annotation of 42 cannabis genomes reveals extensive copy number variation in cannabinoid synthesis and pathogen resistance genes.</title>
        <authorList>
            <person name="Mckernan K.J."/>
            <person name="Helbert Y."/>
            <person name="Kane L.T."/>
            <person name="Ebling H."/>
            <person name="Zhang L."/>
            <person name="Liu B."/>
            <person name="Eaton Z."/>
            <person name="Mclaughlin S."/>
            <person name="Kingan S."/>
            <person name="Baybayan P."/>
            <person name="Concepcion G."/>
            <person name="Jordan M."/>
            <person name="Riva A."/>
            <person name="Barbazuk W."/>
            <person name="Harkins T."/>
        </authorList>
    </citation>
    <scope>NUCLEOTIDE SEQUENCE [LARGE SCALE GENOMIC DNA]</scope>
    <source>
        <strain evidence="2">cv. Jamaican Lion 4</strain>
        <tissue evidence="1">Leaf</tissue>
    </source>
</reference>
<dbReference type="EMBL" id="JAATIP010000343">
    <property type="protein sequence ID" value="KAF4351219.1"/>
    <property type="molecule type" value="Genomic_DNA"/>
</dbReference>
<name>A0A7J6E0J4_CANSA</name>
<accession>A0A7J6E0J4</accession>
<sequence>MGSSRSLSRFFADRCSVNFKDSFFTQEYYQNLDASKASIVLSSLFKPDSNLGRQLDLHIKSSYGDTKQGFPESRLCKASSTVIAHQLVMLGHLFLVTSFGLDFILGCDSLQATFLSDILSSNAQGSYILIEKPVN</sequence>
<comment type="caution">
    <text evidence="1">The sequence shown here is derived from an EMBL/GenBank/DDBJ whole genome shotgun (WGS) entry which is preliminary data.</text>
</comment>
<protein>
    <submittedName>
        <fullName evidence="1">Uncharacterized protein</fullName>
    </submittedName>
</protein>
<proteinExistence type="predicted"/>
<gene>
    <name evidence="1" type="ORF">F8388_000395</name>
</gene>